<dbReference type="Proteomes" id="UP001152759">
    <property type="component" value="Chromosome 3"/>
</dbReference>
<evidence type="ECO:0000256" key="7">
    <source>
        <dbReference type="ARBA" id="ARBA00023128"/>
    </source>
</evidence>
<evidence type="ECO:0000256" key="3">
    <source>
        <dbReference type="ARBA" id="ARBA00013934"/>
    </source>
</evidence>
<dbReference type="AlphaFoldDB" id="A0A9P0G4Q4"/>
<evidence type="ECO:0000256" key="6">
    <source>
        <dbReference type="ARBA" id="ARBA00022989"/>
    </source>
</evidence>
<reference evidence="11" key="1">
    <citation type="submission" date="2021-12" db="EMBL/GenBank/DDBJ databases">
        <authorList>
            <person name="King R."/>
        </authorList>
    </citation>
    <scope>NUCLEOTIDE SEQUENCE</scope>
</reference>
<feature type="transmembrane region" description="Helical" evidence="10">
    <location>
        <begin position="55"/>
        <end position="75"/>
    </location>
</feature>
<comment type="similarity">
    <text evidence="2">Belongs to the TMEM242 family.</text>
</comment>
<dbReference type="EMBL" id="OU963864">
    <property type="protein sequence ID" value="CAH0768779.1"/>
    <property type="molecule type" value="Genomic_DNA"/>
</dbReference>
<keyword evidence="7" id="KW-0496">Mitochondrion</keyword>
<sequence length="132" mass="14523">MKAGLFLASVTGMSFVFAFGSRLAAVRRNDPVSFSKGMVPEKPLEVSGIELATRALRWGTFYAVTGCGLIFFGIWKLSGAHNMQEFRQTMGNILPKIPKNDPPKSRTEFEGLNDLLTYLATDFSGQPKEDGK</sequence>
<comment type="subcellular location">
    <subcellularLocation>
        <location evidence="1">Mitochondrion inner membrane</location>
        <topology evidence="1">Multi-pass membrane protein</topology>
    </subcellularLocation>
</comment>
<keyword evidence="4 10" id="KW-0812">Transmembrane</keyword>
<keyword evidence="6 10" id="KW-1133">Transmembrane helix</keyword>
<keyword evidence="5" id="KW-0999">Mitochondrion inner membrane</keyword>
<evidence type="ECO:0000313" key="11">
    <source>
        <dbReference type="EMBL" id="CAH0768779.1"/>
    </source>
</evidence>
<accession>A0A9P0G4Q4</accession>
<dbReference type="PANTHER" id="PTHR13141:SF4">
    <property type="entry name" value="TRANSMEMBRANE PROTEIN 242"/>
    <property type="match status" value="1"/>
</dbReference>
<evidence type="ECO:0000313" key="12">
    <source>
        <dbReference type="Proteomes" id="UP001152759"/>
    </source>
</evidence>
<name>A0A9P0G4Q4_BEMTA</name>
<dbReference type="GO" id="GO:0005743">
    <property type="term" value="C:mitochondrial inner membrane"/>
    <property type="evidence" value="ECO:0007669"/>
    <property type="project" value="UniProtKB-SubCell"/>
</dbReference>
<evidence type="ECO:0000256" key="9">
    <source>
        <dbReference type="ARBA" id="ARBA00045905"/>
    </source>
</evidence>
<evidence type="ECO:0000256" key="8">
    <source>
        <dbReference type="ARBA" id="ARBA00023136"/>
    </source>
</evidence>
<dbReference type="Pfam" id="PF07096">
    <property type="entry name" value="DUF1358"/>
    <property type="match status" value="1"/>
</dbReference>
<evidence type="ECO:0000256" key="1">
    <source>
        <dbReference type="ARBA" id="ARBA00004448"/>
    </source>
</evidence>
<gene>
    <name evidence="11" type="ORF">BEMITA_LOCUS5858</name>
</gene>
<keyword evidence="8 10" id="KW-0472">Membrane</keyword>
<evidence type="ECO:0000256" key="2">
    <source>
        <dbReference type="ARBA" id="ARBA00007570"/>
    </source>
</evidence>
<evidence type="ECO:0000256" key="10">
    <source>
        <dbReference type="SAM" id="Phobius"/>
    </source>
</evidence>
<proteinExistence type="inferred from homology"/>
<protein>
    <recommendedName>
        <fullName evidence="3">Transmembrane protein 242</fullName>
    </recommendedName>
</protein>
<evidence type="ECO:0000256" key="5">
    <source>
        <dbReference type="ARBA" id="ARBA00022792"/>
    </source>
</evidence>
<evidence type="ECO:0000256" key="4">
    <source>
        <dbReference type="ARBA" id="ARBA00022692"/>
    </source>
</evidence>
<dbReference type="InterPro" id="IPR009792">
    <property type="entry name" value="TMEM242"/>
</dbReference>
<keyword evidence="12" id="KW-1185">Reference proteome</keyword>
<comment type="function">
    <text evidence="9">Scaffold protein that participates in the c-ring assembly of mitochondrial ATP synthase (F(1)F(0) ATP synthase or complex V) by facilitating the membrane insertion and oligomer formation of the subunit c/ATP5MC3. Participates in the incorporation of the c-ring into vestigial complexes. Additionally influences the incorporation of subunits MT-ATP6, MT-ATP8, ATP5MJ, and ATP5MK in the ATP synthase.</text>
</comment>
<dbReference type="PANTHER" id="PTHR13141">
    <property type="entry name" value="TRANSMEMBRANE PROTEIN 242"/>
    <property type="match status" value="1"/>
</dbReference>
<organism evidence="11 12">
    <name type="scientific">Bemisia tabaci</name>
    <name type="common">Sweetpotato whitefly</name>
    <name type="synonym">Aleurodes tabaci</name>
    <dbReference type="NCBI Taxonomy" id="7038"/>
    <lineage>
        <taxon>Eukaryota</taxon>
        <taxon>Metazoa</taxon>
        <taxon>Ecdysozoa</taxon>
        <taxon>Arthropoda</taxon>
        <taxon>Hexapoda</taxon>
        <taxon>Insecta</taxon>
        <taxon>Pterygota</taxon>
        <taxon>Neoptera</taxon>
        <taxon>Paraneoptera</taxon>
        <taxon>Hemiptera</taxon>
        <taxon>Sternorrhyncha</taxon>
        <taxon>Aleyrodoidea</taxon>
        <taxon>Aleyrodidae</taxon>
        <taxon>Aleyrodinae</taxon>
        <taxon>Bemisia</taxon>
    </lineage>
</organism>